<evidence type="ECO:0000256" key="1">
    <source>
        <dbReference type="SAM" id="MobiDB-lite"/>
    </source>
</evidence>
<reference evidence="2" key="2">
    <citation type="submission" date="2022-01" db="EMBL/GenBank/DDBJ databases">
        <authorList>
            <person name="Yamashiro T."/>
            <person name="Shiraishi A."/>
            <person name="Satake H."/>
            <person name="Nakayama K."/>
        </authorList>
    </citation>
    <scope>NUCLEOTIDE SEQUENCE</scope>
</reference>
<evidence type="ECO:0000313" key="2">
    <source>
        <dbReference type="EMBL" id="GJT59951.1"/>
    </source>
</evidence>
<reference evidence="2" key="1">
    <citation type="journal article" date="2022" name="Int. J. Mol. Sci.">
        <title>Draft Genome of Tanacetum Coccineum: Genomic Comparison of Closely Related Tanacetum-Family Plants.</title>
        <authorList>
            <person name="Yamashiro T."/>
            <person name="Shiraishi A."/>
            <person name="Nakayama K."/>
            <person name="Satake H."/>
        </authorList>
    </citation>
    <scope>NUCLEOTIDE SEQUENCE</scope>
</reference>
<feature type="compositionally biased region" description="Low complexity" evidence="1">
    <location>
        <begin position="212"/>
        <end position="237"/>
    </location>
</feature>
<feature type="compositionally biased region" description="Low complexity" evidence="1">
    <location>
        <begin position="1"/>
        <end position="19"/>
    </location>
</feature>
<evidence type="ECO:0000313" key="3">
    <source>
        <dbReference type="Proteomes" id="UP001151760"/>
    </source>
</evidence>
<feature type="compositionally biased region" description="Pro residues" evidence="1">
    <location>
        <begin position="174"/>
        <end position="187"/>
    </location>
</feature>
<comment type="caution">
    <text evidence="2">The sequence shown here is derived from an EMBL/GenBank/DDBJ whole genome shotgun (WGS) entry which is preliminary data.</text>
</comment>
<protein>
    <submittedName>
        <fullName evidence="2">Uncharacterized protein</fullName>
    </submittedName>
</protein>
<accession>A0ABQ5F9J9</accession>
<feature type="compositionally biased region" description="Low complexity" evidence="1">
    <location>
        <begin position="188"/>
        <end position="203"/>
    </location>
</feature>
<dbReference type="EMBL" id="BQNB010017154">
    <property type="protein sequence ID" value="GJT59951.1"/>
    <property type="molecule type" value="Genomic_DNA"/>
</dbReference>
<feature type="compositionally biased region" description="Polar residues" evidence="1">
    <location>
        <begin position="238"/>
        <end position="268"/>
    </location>
</feature>
<feature type="region of interest" description="Disordered" evidence="1">
    <location>
        <begin position="1"/>
        <end position="32"/>
    </location>
</feature>
<sequence length="468" mass="52695">MHRFQHQQQQPQQSQQQHLFPPPPPQPQQISPDPILLQRIGELEQHIADLIQSNLALEERLDKHGTRLYNLENLNIPQKVSKAVDEIVTDAVDWAMQAPLRARFSDLPAVDMKEVLQQRMFEDKSYLAHEDHKNLFEALEKSLERDYSNQLLSDLEEAHKKKRKKRASPRTPFGSPPSQPLPPPPPAGASGAPGTSGASGSSQLPPPPPPLSTGTSGSAQQQGSKAPSSSKTAASTPQSMVWTTSDTRYESTGVSVAHESSPTDSLMNEDSIPEEQVQLSDDEDTGNDHLPNADMRKGWWKLLPEKERTATREPAWTIPSSNISDVENNWASALVLTYEPPDKNSLLAKIGDMTTFMNWYCSKVNKIVLTQADFEGQAYKVVKAFYLNVIHLQFQMEECHKMLTNQIIWTNLEGDQVRINVSQPGYLTIQTEFFFNRGHRVFEIWHTVEVGRDLSISRRRLLVILTSD</sequence>
<proteinExistence type="predicted"/>
<name>A0ABQ5F9J9_9ASTR</name>
<organism evidence="2 3">
    <name type="scientific">Tanacetum coccineum</name>
    <dbReference type="NCBI Taxonomy" id="301880"/>
    <lineage>
        <taxon>Eukaryota</taxon>
        <taxon>Viridiplantae</taxon>
        <taxon>Streptophyta</taxon>
        <taxon>Embryophyta</taxon>
        <taxon>Tracheophyta</taxon>
        <taxon>Spermatophyta</taxon>
        <taxon>Magnoliopsida</taxon>
        <taxon>eudicotyledons</taxon>
        <taxon>Gunneridae</taxon>
        <taxon>Pentapetalae</taxon>
        <taxon>asterids</taxon>
        <taxon>campanulids</taxon>
        <taxon>Asterales</taxon>
        <taxon>Asteraceae</taxon>
        <taxon>Asteroideae</taxon>
        <taxon>Anthemideae</taxon>
        <taxon>Anthemidinae</taxon>
        <taxon>Tanacetum</taxon>
    </lineage>
</organism>
<feature type="region of interest" description="Disordered" evidence="1">
    <location>
        <begin position="158"/>
        <end position="293"/>
    </location>
</feature>
<dbReference type="Proteomes" id="UP001151760">
    <property type="component" value="Unassembled WGS sequence"/>
</dbReference>
<keyword evidence="3" id="KW-1185">Reference proteome</keyword>
<gene>
    <name evidence="2" type="ORF">Tco_1003484</name>
</gene>